<keyword evidence="5" id="KW-0378">Hydrolase</keyword>
<dbReference type="FunFam" id="3.40.390.10:FF:000021">
    <property type="entry name" value="Matrix metallopeptidase 28"/>
    <property type="match status" value="1"/>
</dbReference>
<dbReference type="Pfam" id="PF00045">
    <property type="entry name" value="Hemopexin"/>
    <property type="match status" value="2"/>
</dbReference>
<keyword evidence="7 11" id="KW-0106">Calcium</keyword>
<organism evidence="15 16">
    <name type="scientific">Oncorhynchus mykiss</name>
    <name type="common">Rainbow trout</name>
    <name type="synonym">Salmo gairdneri</name>
    <dbReference type="NCBI Taxonomy" id="8022"/>
    <lineage>
        <taxon>Eukaryota</taxon>
        <taxon>Metazoa</taxon>
        <taxon>Chordata</taxon>
        <taxon>Craniata</taxon>
        <taxon>Vertebrata</taxon>
        <taxon>Euteleostomi</taxon>
        <taxon>Actinopterygii</taxon>
        <taxon>Neopterygii</taxon>
        <taxon>Teleostei</taxon>
        <taxon>Protacanthopterygii</taxon>
        <taxon>Salmoniformes</taxon>
        <taxon>Salmonidae</taxon>
        <taxon>Salmoninae</taxon>
        <taxon>Oncorhynchus</taxon>
    </lineage>
</organism>
<dbReference type="Proteomes" id="UP000193380">
    <property type="component" value="Unassembled WGS sequence"/>
</dbReference>
<dbReference type="Gene3D" id="3.40.390.10">
    <property type="entry name" value="Collagenase (Catalytic Domain)"/>
    <property type="match status" value="1"/>
</dbReference>
<dbReference type="GO" id="GO:0031012">
    <property type="term" value="C:extracellular matrix"/>
    <property type="evidence" value="ECO:0007669"/>
    <property type="project" value="InterPro"/>
</dbReference>
<feature type="domain" description="Peptidase metallopeptidase" evidence="14">
    <location>
        <begin position="217"/>
        <end position="375"/>
    </location>
</feature>
<feature type="binding site" evidence="11">
    <location>
        <position position="280"/>
    </location>
    <ligand>
        <name>Zn(2+)</name>
        <dbReference type="ChEBI" id="CHEBI:29105"/>
        <label>1</label>
    </ligand>
</feature>
<evidence type="ECO:0000256" key="8">
    <source>
        <dbReference type="ARBA" id="ARBA00023049"/>
    </source>
</evidence>
<dbReference type="PRINTS" id="PR00138">
    <property type="entry name" value="MATRIXIN"/>
</dbReference>
<dbReference type="SUPFAM" id="SSF47090">
    <property type="entry name" value="PGBD-like"/>
    <property type="match status" value="1"/>
</dbReference>
<dbReference type="MEROPS" id="M10.030"/>
<evidence type="ECO:0000256" key="12">
    <source>
        <dbReference type="PIRSR" id="PIRSR621190-5"/>
    </source>
</evidence>
<feature type="binding site" description="in inhibited form" evidence="11">
    <location>
        <position position="177"/>
    </location>
    <ligand>
        <name>Zn(2+)</name>
        <dbReference type="ChEBI" id="CHEBI:29105"/>
        <label>2</label>
        <note>catalytic</note>
    </ligand>
</feature>
<dbReference type="SMART" id="SM00120">
    <property type="entry name" value="HX"/>
    <property type="match status" value="4"/>
</dbReference>
<reference evidence="15" key="2">
    <citation type="submission" date="2014-03" db="EMBL/GenBank/DDBJ databases">
        <authorList>
            <person name="Genoscope - CEA"/>
        </authorList>
    </citation>
    <scope>NUCLEOTIDE SEQUENCE</scope>
</reference>
<dbReference type="CDD" id="cd00094">
    <property type="entry name" value="HX"/>
    <property type="match status" value="1"/>
</dbReference>
<dbReference type="InterPro" id="IPR036375">
    <property type="entry name" value="Hemopexin-like_dom_sf"/>
</dbReference>
<evidence type="ECO:0000313" key="15">
    <source>
        <dbReference type="EMBL" id="CDQ64553.1"/>
    </source>
</evidence>
<dbReference type="GO" id="GO:0030198">
    <property type="term" value="P:extracellular matrix organization"/>
    <property type="evidence" value="ECO:0007669"/>
    <property type="project" value="TreeGrafter"/>
</dbReference>
<feature type="repeat" description="Hemopexin" evidence="13">
    <location>
        <begin position="553"/>
        <end position="600"/>
    </location>
</feature>
<dbReference type="EMBL" id="FR904476">
    <property type="protein sequence ID" value="CDQ64553.1"/>
    <property type="molecule type" value="Genomic_DNA"/>
</dbReference>
<dbReference type="InterPro" id="IPR024079">
    <property type="entry name" value="MetalloPept_cat_dom_sf"/>
</dbReference>
<feature type="binding site" evidence="11">
    <location>
        <position position="419"/>
    </location>
    <ligand>
        <name>Ca(2+)</name>
        <dbReference type="ChEBI" id="CHEBI:29108"/>
        <label>4</label>
    </ligand>
</feature>
<dbReference type="InterPro" id="IPR001818">
    <property type="entry name" value="Pept_M10_metallopeptidase"/>
</dbReference>
<dbReference type="PaxDb" id="8022-A0A060WB64"/>
<keyword evidence="3 11" id="KW-0479">Metal-binding</keyword>
<dbReference type="PANTHER" id="PTHR10201">
    <property type="entry name" value="MATRIX METALLOPROTEINASE"/>
    <property type="match status" value="1"/>
</dbReference>
<dbReference type="PROSITE" id="PS51642">
    <property type="entry name" value="HEMOPEXIN_2"/>
    <property type="match status" value="2"/>
</dbReference>
<feature type="binding site" evidence="11">
    <location>
        <position position="282"/>
    </location>
    <ligand>
        <name>Zn(2+)</name>
        <dbReference type="ChEBI" id="CHEBI:29105"/>
        <label>1</label>
    </ligand>
</feature>
<feature type="binding site" evidence="11">
    <location>
        <position position="297"/>
    </location>
    <ligand>
        <name>Zn(2+)</name>
        <dbReference type="ChEBI" id="CHEBI:29105"/>
        <label>1</label>
    </ligand>
</feature>
<feature type="binding site" evidence="11">
    <location>
        <position position="312"/>
    </location>
    <ligand>
        <name>Ca(2+)</name>
        <dbReference type="ChEBI" id="CHEBI:29108"/>
        <label>3</label>
    </ligand>
</feature>
<dbReference type="GO" id="GO:0004222">
    <property type="term" value="F:metalloendopeptidase activity"/>
    <property type="evidence" value="ECO:0007669"/>
    <property type="project" value="InterPro"/>
</dbReference>
<protein>
    <recommendedName>
        <fullName evidence="14">Peptidase metallopeptidase domain-containing protein</fullName>
    </recommendedName>
</protein>
<reference evidence="15" key="1">
    <citation type="journal article" date="2014" name="Nat. Commun.">
        <title>The rainbow trout genome provides novel insights into evolution after whole-genome duplication in vertebrates.</title>
        <authorList>
            <person name="Berthelot C."/>
            <person name="Brunet F."/>
            <person name="Chalopin D."/>
            <person name="Juanchich A."/>
            <person name="Bernard M."/>
            <person name="Noel B."/>
            <person name="Bento P."/>
            <person name="Da Silva C."/>
            <person name="Labadie K."/>
            <person name="Alberti A."/>
            <person name="Aury J.M."/>
            <person name="Louis A."/>
            <person name="Dehais P."/>
            <person name="Bardou P."/>
            <person name="Montfort J."/>
            <person name="Klopp C."/>
            <person name="Cabau C."/>
            <person name="Gaspin C."/>
            <person name="Thorgaard G.H."/>
            <person name="Boussaha M."/>
            <person name="Quillet E."/>
            <person name="Guyomard R."/>
            <person name="Galiana D."/>
            <person name="Bobe J."/>
            <person name="Volff J.N."/>
            <person name="Genet C."/>
            <person name="Wincker P."/>
            <person name="Jaillon O."/>
            <person name="Roest Crollius H."/>
            <person name="Guiguen Y."/>
        </authorList>
    </citation>
    <scope>NUCLEOTIDE SEQUENCE [LARGE SCALE GENOMIC DNA]</scope>
</reference>
<keyword evidence="8" id="KW-0482">Metalloprotease</keyword>
<dbReference type="InterPro" id="IPR033739">
    <property type="entry name" value="M10A_MMP"/>
</dbReference>
<comment type="cofactor">
    <cofactor evidence="11">
        <name>Ca(2+)</name>
        <dbReference type="ChEBI" id="CHEBI:29108"/>
    </cofactor>
    <text evidence="11">Can bind about 5 Ca(2+) ions per subunit.</text>
</comment>
<keyword evidence="4" id="KW-0677">Repeat</keyword>
<gene>
    <name evidence="15" type="ORF">GSONMT00071431001</name>
</gene>
<evidence type="ECO:0000256" key="1">
    <source>
        <dbReference type="ARBA" id="ARBA00010370"/>
    </source>
</evidence>
<dbReference type="AlphaFoldDB" id="A0A060WB64"/>
<dbReference type="PANTHER" id="PTHR10201:SF298">
    <property type="entry name" value="MATRIX METALLOPROTEINASE-28"/>
    <property type="match status" value="1"/>
</dbReference>
<dbReference type="STRING" id="8022.A0A060WB64"/>
<dbReference type="InterPro" id="IPR018487">
    <property type="entry name" value="Hemopexin-like_repeat"/>
</dbReference>
<dbReference type="InterPro" id="IPR000585">
    <property type="entry name" value="Hemopexin-like_dom"/>
</dbReference>
<feature type="binding site" evidence="11">
    <location>
        <position position="309"/>
    </location>
    <ligand>
        <name>Ca(2+)</name>
        <dbReference type="ChEBI" id="CHEBI:29108"/>
        <label>3</label>
    </ligand>
</feature>
<dbReference type="InterPro" id="IPR036365">
    <property type="entry name" value="PGBD-like_sf"/>
</dbReference>
<evidence type="ECO:0000256" key="13">
    <source>
        <dbReference type="PROSITE-ProRule" id="PRU01011"/>
    </source>
</evidence>
<evidence type="ECO:0000256" key="2">
    <source>
        <dbReference type="ARBA" id="ARBA00022670"/>
    </source>
</evidence>
<dbReference type="GO" id="GO:0005615">
    <property type="term" value="C:extracellular space"/>
    <property type="evidence" value="ECO:0007669"/>
    <property type="project" value="TreeGrafter"/>
</dbReference>
<name>A0A060WB64_ONCMY</name>
<dbReference type="InterPro" id="IPR006026">
    <property type="entry name" value="Peptidase_Metallo"/>
</dbReference>
<dbReference type="InterPro" id="IPR002477">
    <property type="entry name" value="Peptidoglycan-bd-like"/>
</dbReference>
<feature type="repeat" description="Hemopexin" evidence="13">
    <location>
        <begin position="460"/>
        <end position="506"/>
    </location>
</feature>
<feature type="binding site" evidence="11">
    <location>
        <position position="270"/>
    </location>
    <ligand>
        <name>Ca(2+)</name>
        <dbReference type="ChEBI" id="CHEBI:29108"/>
        <label>2</label>
    </ligand>
</feature>
<dbReference type="SUPFAM" id="SSF50923">
    <property type="entry name" value="Hemopexin-like domain"/>
    <property type="match status" value="1"/>
</dbReference>
<keyword evidence="2" id="KW-0645">Protease</keyword>
<feature type="binding site" evidence="11">
    <location>
        <position position="312"/>
    </location>
    <ligand>
        <name>Ca(2+)</name>
        <dbReference type="ChEBI" id="CHEBI:29108"/>
        <label>1</label>
    </ligand>
</feature>
<dbReference type="GO" id="GO:0030574">
    <property type="term" value="P:collagen catabolic process"/>
    <property type="evidence" value="ECO:0007669"/>
    <property type="project" value="TreeGrafter"/>
</dbReference>
<evidence type="ECO:0000256" key="11">
    <source>
        <dbReference type="PIRSR" id="PIRSR621190-2"/>
    </source>
</evidence>
<evidence type="ECO:0000256" key="5">
    <source>
        <dbReference type="ARBA" id="ARBA00022801"/>
    </source>
</evidence>
<feature type="binding site" evidence="11">
    <location>
        <position position="334"/>
    </location>
    <ligand>
        <name>Zn(2+)</name>
        <dbReference type="ChEBI" id="CHEBI:29105"/>
        <label>2</label>
        <note>catalytic</note>
    </ligand>
</feature>
<feature type="binding site" evidence="11">
    <location>
        <position position="307"/>
    </location>
    <ligand>
        <name>Zn(2+)</name>
        <dbReference type="ChEBI" id="CHEBI:29105"/>
        <label>1</label>
    </ligand>
</feature>
<proteinExistence type="inferred from homology"/>
<feature type="binding site" evidence="11">
    <location>
        <position position="560"/>
    </location>
    <ligand>
        <name>Ca(2+)</name>
        <dbReference type="ChEBI" id="CHEBI:29108"/>
        <label>5</label>
    </ligand>
</feature>
<dbReference type="Pfam" id="PF01471">
    <property type="entry name" value="PG_binding_1"/>
    <property type="match status" value="1"/>
</dbReference>
<feature type="binding site" evidence="11">
    <location>
        <position position="290"/>
    </location>
    <ligand>
        <name>Ca(2+)</name>
        <dbReference type="ChEBI" id="CHEBI:29108"/>
        <label>3</label>
    </ligand>
</feature>
<feature type="binding site" evidence="11">
    <location>
        <position position="511"/>
    </location>
    <ligand>
        <name>Ca(2+)</name>
        <dbReference type="ChEBI" id="CHEBI:29108"/>
        <label>5</label>
    </ligand>
</feature>
<evidence type="ECO:0000256" key="7">
    <source>
        <dbReference type="ARBA" id="ARBA00022837"/>
    </source>
</evidence>
<evidence type="ECO:0000256" key="10">
    <source>
        <dbReference type="PIRSR" id="PIRSR621190-1"/>
    </source>
</evidence>
<dbReference type="Pfam" id="PF00413">
    <property type="entry name" value="Peptidase_M10"/>
    <property type="match status" value="1"/>
</dbReference>
<evidence type="ECO:0000256" key="6">
    <source>
        <dbReference type="ARBA" id="ARBA00022833"/>
    </source>
</evidence>
<dbReference type="SUPFAM" id="SSF55486">
    <property type="entry name" value="Metalloproteases ('zincins'), catalytic domain"/>
    <property type="match status" value="1"/>
</dbReference>
<accession>A0A060WB64</accession>
<feature type="active site" evidence="10">
    <location>
        <position position="331"/>
    </location>
</feature>
<dbReference type="SMART" id="SM00235">
    <property type="entry name" value="ZnMc"/>
    <property type="match status" value="1"/>
</dbReference>
<evidence type="ECO:0000256" key="4">
    <source>
        <dbReference type="ARBA" id="ARBA00022737"/>
    </source>
</evidence>
<dbReference type="GO" id="GO:0006508">
    <property type="term" value="P:proteolysis"/>
    <property type="evidence" value="ECO:0007669"/>
    <property type="project" value="UniProtKB-KW"/>
</dbReference>
<feature type="binding site" evidence="11">
    <location>
        <position position="330"/>
    </location>
    <ligand>
        <name>Zn(2+)</name>
        <dbReference type="ChEBI" id="CHEBI:29105"/>
        <label>2</label>
        <note>catalytic</note>
    </ligand>
</feature>
<dbReference type="CDD" id="cd04278">
    <property type="entry name" value="ZnMc_MMP"/>
    <property type="match status" value="1"/>
</dbReference>
<feature type="binding site" evidence="11">
    <location>
        <position position="348"/>
    </location>
    <ligand>
        <name>Zn(2+)</name>
        <dbReference type="ChEBI" id="CHEBI:29105"/>
        <label>2</label>
        <note>catalytic</note>
    </ligand>
</feature>
<evidence type="ECO:0000256" key="3">
    <source>
        <dbReference type="ARBA" id="ARBA00022723"/>
    </source>
</evidence>
<dbReference type="Gene3D" id="2.110.10.10">
    <property type="entry name" value="Hemopexin-like domain"/>
    <property type="match status" value="1"/>
</dbReference>
<comment type="similarity">
    <text evidence="1">Belongs to the peptidase M10A family.</text>
</comment>
<evidence type="ECO:0000313" key="16">
    <source>
        <dbReference type="Proteomes" id="UP000193380"/>
    </source>
</evidence>
<evidence type="ECO:0000256" key="9">
    <source>
        <dbReference type="ARBA" id="ARBA00023145"/>
    </source>
</evidence>
<feature type="binding site" evidence="11">
    <location>
        <position position="466"/>
    </location>
    <ligand>
        <name>Ca(2+)</name>
        <dbReference type="ChEBI" id="CHEBI:29108"/>
        <label>5</label>
    </ligand>
</feature>
<comment type="cofactor">
    <cofactor evidence="11">
        <name>Zn(2+)</name>
        <dbReference type="ChEBI" id="CHEBI:29105"/>
    </cofactor>
    <text evidence="11">Binds 2 Zn(2+) ions per subunit.</text>
</comment>
<feature type="short sequence motif" description="Cysteine switch" evidence="12">
    <location>
        <begin position="175"/>
        <end position="192"/>
    </location>
</feature>
<evidence type="ECO:0000259" key="14">
    <source>
        <dbReference type="SMART" id="SM00235"/>
    </source>
</evidence>
<sequence>MQLWNSIFSSKTEVVILLETKHIIQFWRRYSSQCGSRYRRRNVDISITSLCLSGYFVNTYVNHLTWASMTTCVVVVGKMNILPEKTLWTFVLQLSCVLLTLKATVTVGSPVLLNLPSTPETSAETFLEKYGYLEEESHQHNDTEVNTALREFQWLTHLPVTGRLDSDTRHQMAEPRCGVRDDRGQQAWAQKVNGIFHGGLTKPNSGQRLRRKRHSQLGERWHKRHLTYQVVNWPGHLPRGQVALAVRTAFQLWSNVSALAFREVTQGSADIRLAFYEGDHNDGMGNAFDGPGGALAHAFFPCRGEAHFDMAERWTLNGYKGHNLFMVIAHEVGHTLGLEHSPVRHALMSPYYKKLGKATVLSWDDITAVQQLYGKPESGQVIQLPGQVFSSALRDWELSEGGTWKPDSTPPPYCRGFFDALTMDQDGTSLVFRGGLFWTVSPGGKTSSPLPLQNRWPGLPLAIEAAAYSQMDNKFYFFKGRRVWRYSSSGVDPGFPLRSSELGLPGHPDQAFYYPRLGHLVVFKGQLYFVLNLGTLRPEPYYPRSLDDWRGVPRGTNGAVSHPDGQVYFFKERHYWRFDPEKVQVTGEGMWDTELEWAGCLGTHHRGNNIL</sequence>
<keyword evidence="6 11" id="KW-0862">Zinc</keyword>
<keyword evidence="9" id="KW-0865">Zymogen</keyword>
<feature type="binding site" evidence="11">
    <location>
        <position position="340"/>
    </location>
    <ligand>
        <name>Zn(2+)</name>
        <dbReference type="ChEBI" id="CHEBI:29105"/>
        <label>2</label>
        <note>catalytic</note>
    </ligand>
</feature>
<dbReference type="GO" id="GO:0008270">
    <property type="term" value="F:zinc ion binding"/>
    <property type="evidence" value="ECO:0007669"/>
    <property type="project" value="InterPro"/>
</dbReference>
<dbReference type="InterPro" id="IPR021190">
    <property type="entry name" value="Pept_M10A"/>
</dbReference>
<feature type="binding site" evidence="11">
    <location>
        <position position="289"/>
    </location>
    <ligand>
        <name>Ca(2+)</name>
        <dbReference type="ChEBI" id="CHEBI:29108"/>
        <label>3</label>
    </ligand>
</feature>